<organism evidence="9 10">
    <name type="scientific">Lichtheimia corymbifera JMRC:FSU:9682</name>
    <dbReference type="NCBI Taxonomy" id="1263082"/>
    <lineage>
        <taxon>Eukaryota</taxon>
        <taxon>Fungi</taxon>
        <taxon>Fungi incertae sedis</taxon>
        <taxon>Mucoromycota</taxon>
        <taxon>Mucoromycotina</taxon>
        <taxon>Mucoromycetes</taxon>
        <taxon>Mucorales</taxon>
        <taxon>Lichtheimiaceae</taxon>
        <taxon>Lichtheimia</taxon>
    </lineage>
</organism>
<keyword evidence="4" id="KW-0995">Kinetochore</keyword>
<evidence type="ECO:0000313" key="9">
    <source>
        <dbReference type="EMBL" id="CDH54963.1"/>
    </source>
</evidence>
<dbReference type="VEuPathDB" id="FungiDB:LCOR_06166.1"/>
<comment type="similarity">
    <text evidence="7">Belongs to the CENP-H/MCM16 family.</text>
</comment>
<evidence type="ECO:0000256" key="3">
    <source>
        <dbReference type="ARBA" id="ARBA00022454"/>
    </source>
</evidence>
<evidence type="ECO:0000259" key="8">
    <source>
        <dbReference type="Pfam" id="PF05837"/>
    </source>
</evidence>
<dbReference type="InterPro" id="IPR008426">
    <property type="entry name" value="CENP-H_C"/>
</dbReference>
<sequence>MASTPVLTNKEKQVLDSQREIDWLRRHIDHYQRALAPEPTESIDHSAEDLCNTIDRLRAELDVMTQFNLSRKCMTRNLDASYHTLNTLYAGPSDHDTMERRRLVTERLQERDELTLLMLRITDQLKKARVQLAKTQAKVMDTHITNRQLIEDIQRIRNQQLEEIAKEASQVTVRPEVMDDMINRLEIARNVLMGLILESKIDWANDERWLQVMLKLGDQVEEDL</sequence>
<dbReference type="Proteomes" id="UP000027586">
    <property type="component" value="Unassembled WGS sequence"/>
</dbReference>
<evidence type="ECO:0000256" key="6">
    <source>
        <dbReference type="ARBA" id="ARBA00023328"/>
    </source>
</evidence>
<evidence type="ECO:0000256" key="7">
    <source>
        <dbReference type="ARBA" id="ARBA00025735"/>
    </source>
</evidence>
<dbReference type="GO" id="GO:0051382">
    <property type="term" value="P:kinetochore assembly"/>
    <property type="evidence" value="ECO:0007669"/>
    <property type="project" value="InterPro"/>
</dbReference>
<keyword evidence="5" id="KW-0539">Nucleus</keyword>
<accession>A0A068RXU4</accession>
<evidence type="ECO:0000313" key="10">
    <source>
        <dbReference type="Proteomes" id="UP000027586"/>
    </source>
</evidence>
<comment type="caution">
    <text evidence="9">The sequence shown here is derived from an EMBL/GenBank/DDBJ whole genome shotgun (WGS) entry which is preliminary data.</text>
</comment>
<gene>
    <name evidence="9" type="ORF">LCOR_06166.1</name>
</gene>
<evidence type="ECO:0000256" key="2">
    <source>
        <dbReference type="ARBA" id="ARBA00004629"/>
    </source>
</evidence>
<dbReference type="AlphaFoldDB" id="A0A068RXU4"/>
<feature type="domain" description="Centromere protein H C-terminal" evidence="8">
    <location>
        <begin position="32"/>
        <end position="216"/>
    </location>
</feature>
<protein>
    <recommendedName>
        <fullName evidence="8">Centromere protein H C-terminal domain-containing protein</fullName>
    </recommendedName>
</protein>
<keyword evidence="10" id="KW-1185">Reference proteome</keyword>
<keyword evidence="3" id="KW-0158">Chromosome</keyword>
<comment type="subcellular location">
    <subcellularLocation>
        <location evidence="2">Chromosome</location>
        <location evidence="2">Centromere</location>
        <location evidence="2">Kinetochore</location>
    </subcellularLocation>
    <subcellularLocation>
        <location evidence="1">Nucleus</location>
    </subcellularLocation>
</comment>
<reference evidence="9" key="1">
    <citation type="submission" date="2013-08" db="EMBL/GenBank/DDBJ databases">
        <title>Gene expansion shapes genome architecture in the human pathogen Lichtheimia corymbifera: an evolutionary genomics analysis in the ancient terrestrial Mucorales (Mucoromycotina).</title>
        <authorList>
            <person name="Schwartze V.U."/>
            <person name="Winter S."/>
            <person name="Shelest E."/>
            <person name="Marcet-Houben M."/>
            <person name="Horn F."/>
            <person name="Wehner S."/>
            <person name="Hoffmann K."/>
            <person name="Riege K."/>
            <person name="Sammeth M."/>
            <person name="Nowrousian M."/>
            <person name="Valiante V."/>
            <person name="Linde J."/>
            <person name="Jacobsen I.D."/>
            <person name="Marz M."/>
            <person name="Brakhage A.A."/>
            <person name="Gabaldon T."/>
            <person name="Bocker S."/>
            <person name="Voigt K."/>
        </authorList>
    </citation>
    <scope>NUCLEOTIDE SEQUENCE [LARGE SCALE GENOMIC DNA]</scope>
    <source>
        <strain evidence="9">FSU 9682</strain>
    </source>
</reference>
<keyword evidence="6" id="KW-0137">Centromere</keyword>
<proteinExistence type="inferred from homology"/>
<dbReference type="EMBL" id="CBTN010000026">
    <property type="protein sequence ID" value="CDH54963.1"/>
    <property type="molecule type" value="Genomic_DNA"/>
</dbReference>
<evidence type="ECO:0000256" key="4">
    <source>
        <dbReference type="ARBA" id="ARBA00022838"/>
    </source>
</evidence>
<dbReference type="GO" id="GO:0000776">
    <property type="term" value="C:kinetochore"/>
    <property type="evidence" value="ECO:0007669"/>
    <property type="project" value="UniProtKB-KW"/>
</dbReference>
<evidence type="ECO:0000256" key="5">
    <source>
        <dbReference type="ARBA" id="ARBA00023242"/>
    </source>
</evidence>
<dbReference type="GO" id="GO:0005634">
    <property type="term" value="C:nucleus"/>
    <property type="evidence" value="ECO:0007669"/>
    <property type="project" value="UniProtKB-SubCell"/>
</dbReference>
<dbReference type="Pfam" id="PF05837">
    <property type="entry name" value="CENP-H"/>
    <property type="match status" value="1"/>
</dbReference>
<dbReference type="OrthoDB" id="2274804at2759"/>
<name>A0A068RXU4_9FUNG</name>
<evidence type="ECO:0000256" key="1">
    <source>
        <dbReference type="ARBA" id="ARBA00004123"/>
    </source>
</evidence>